<proteinExistence type="inferred from homology"/>
<gene>
    <name evidence="3" type="ORF">Pdsh_08645</name>
</gene>
<evidence type="ECO:0000259" key="2">
    <source>
        <dbReference type="Pfam" id="PF02374"/>
    </source>
</evidence>
<dbReference type="CDD" id="cd02035">
    <property type="entry name" value="ArsA"/>
    <property type="match status" value="1"/>
</dbReference>
<evidence type="ECO:0000256" key="1">
    <source>
        <dbReference type="ARBA" id="ARBA00011040"/>
    </source>
</evidence>
<evidence type="ECO:0000313" key="4">
    <source>
        <dbReference type="Proteomes" id="UP000196694"/>
    </source>
</evidence>
<evidence type="ECO:0000313" key="3">
    <source>
        <dbReference type="EMBL" id="OWJ53944.1"/>
    </source>
</evidence>
<dbReference type="InterPro" id="IPR027417">
    <property type="entry name" value="P-loop_NTPase"/>
</dbReference>
<accession>A0A211YLY2</accession>
<dbReference type="Pfam" id="PF02374">
    <property type="entry name" value="ArsA_ATPase"/>
    <property type="match status" value="1"/>
</dbReference>
<dbReference type="InterPro" id="IPR025723">
    <property type="entry name" value="ArsA/GET3_ATPase-like"/>
</dbReference>
<sequence length="332" mass="36656">MWVRGYTLFKGRAPADALWGLLLGAVLASFWGKGGVGKTTLAAAAGLALRDRGLRVALVSTDPTPGLSRLLCPGGSAAPGMPVRCAGVDVVEASEEDVKELWKKRFGDEVYLVVSSLLPVGREIIDYVAGAPGIADQFMMYYVYTLAREGGYDVVVWDTPAAGGSLRMLRIEYELYSHMGEAARLYLRVKGVLERLRRRDEGKTPLELVEEWRELAKGILDFLASPLHRLHLVATPDQLGVHVTKTLLREFWLHGIEARRLIVNQLLDPGMCPGCRLLESWAQSQREALRVLQELRVRTCTVPLLGEEPRSVGQLARLAELLEEQDCLDVGV</sequence>
<reference evidence="3 4" key="1">
    <citation type="submission" date="2017-05" db="EMBL/GenBank/DDBJ databases">
        <title>The draft genome of the hyperthermophilic archaeon 'Pyrodictium delaneyi strain Hulk', an iron and nitrate reducer, reveals the capacity for sulfate reduction.</title>
        <authorList>
            <person name="Demey L.M."/>
            <person name="Miller C."/>
            <person name="Manzella M."/>
            <person name="Reguera G."/>
            <person name="Kashefi K."/>
        </authorList>
    </citation>
    <scope>NUCLEOTIDE SEQUENCE [LARGE SCALE GENOMIC DNA]</scope>
    <source>
        <strain evidence="3 4">Hulk</strain>
    </source>
</reference>
<dbReference type="Gene3D" id="3.40.50.300">
    <property type="entry name" value="P-loop containing nucleotide triphosphate hydrolases"/>
    <property type="match status" value="1"/>
</dbReference>
<comment type="caution">
    <text evidence="3">The sequence shown here is derived from an EMBL/GenBank/DDBJ whole genome shotgun (WGS) entry which is preliminary data.</text>
</comment>
<comment type="similarity">
    <text evidence="1">Belongs to the arsA ATPase family.</text>
</comment>
<name>A0A211YLY2_9CREN</name>
<dbReference type="Proteomes" id="UP000196694">
    <property type="component" value="Unassembled WGS sequence"/>
</dbReference>
<dbReference type="AlphaFoldDB" id="A0A211YLY2"/>
<dbReference type="GO" id="GO:0005524">
    <property type="term" value="F:ATP binding"/>
    <property type="evidence" value="ECO:0007669"/>
    <property type="project" value="InterPro"/>
</dbReference>
<dbReference type="PANTHER" id="PTHR10803:SF3">
    <property type="entry name" value="ATPASE GET3"/>
    <property type="match status" value="1"/>
</dbReference>
<dbReference type="PANTHER" id="PTHR10803">
    <property type="entry name" value="ARSENICAL PUMP-DRIVING ATPASE ARSENITE-TRANSLOCATING ATPASE"/>
    <property type="match status" value="1"/>
</dbReference>
<dbReference type="SUPFAM" id="SSF52540">
    <property type="entry name" value="P-loop containing nucleoside triphosphate hydrolases"/>
    <property type="match status" value="1"/>
</dbReference>
<keyword evidence="4" id="KW-1185">Reference proteome</keyword>
<dbReference type="InterPro" id="IPR016300">
    <property type="entry name" value="ATPase_ArsA/GET3"/>
</dbReference>
<organism evidence="3 4">
    <name type="scientific">Pyrodictium delaneyi</name>
    <dbReference type="NCBI Taxonomy" id="1273541"/>
    <lineage>
        <taxon>Archaea</taxon>
        <taxon>Thermoproteota</taxon>
        <taxon>Thermoprotei</taxon>
        <taxon>Desulfurococcales</taxon>
        <taxon>Pyrodictiaceae</taxon>
        <taxon>Pyrodictium</taxon>
    </lineage>
</organism>
<dbReference type="EMBL" id="NCQP01000007">
    <property type="protein sequence ID" value="OWJ53944.1"/>
    <property type="molecule type" value="Genomic_DNA"/>
</dbReference>
<dbReference type="GO" id="GO:0016887">
    <property type="term" value="F:ATP hydrolysis activity"/>
    <property type="evidence" value="ECO:0007669"/>
    <property type="project" value="InterPro"/>
</dbReference>
<feature type="domain" description="ArsA/GET3 Anion-transporting ATPase-like" evidence="2">
    <location>
        <begin position="30"/>
        <end position="323"/>
    </location>
</feature>
<protein>
    <recommendedName>
        <fullName evidence="2">ArsA/GET3 Anion-transporting ATPase-like domain-containing protein</fullName>
    </recommendedName>
</protein>